<proteinExistence type="inferred from homology"/>
<gene>
    <name evidence="9" type="ORF">ABK249_18485</name>
</gene>
<keyword evidence="10" id="KW-1185">Reference proteome</keyword>
<evidence type="ECO:0000313" key="9">
    <source>
        <dbReference type="EMBL" id="MEQ1406920.1"/>
    </source>
</evidence>
<dbReference type="Gene3D" id="3.40.50.300">
    <property type="entry name" value="P-loop containing nucleotide triphosphate hydrolases"/>
    <property type="match status" value="1"/>
</dbReference>
<comment type="caution">
    <text evidence="9">The sequence shown here is derived from an EMBL/GenBank/DDBJ whole genome shotgun (WGS) entry which is preliminary data.</text>
</comment>
<reference evidence="9 10" key="1">
    <citation type="submission" date="2024-05" db="EMBL/GenBank/DDBJ databases">
        <title>Neorhizobium sp. Rsf11, a plant growth promoting and heavy metal resistant PAH-degrader.</title>
        <authorList>
            <person name="Golubev S.N."/>
            <person name="Muratova A.Y."/>
            <person name="Markelova M.I."/>
        </authorList>
    </citation>
    <scope>NUCLEOTIDE SEQUENCE [LARGE SCALE GENOMIC DNA]</scope>
    <source>
        <strain evidence="9 10">Rsf11</strain>
    </source>
</reference>
<keyword evidence="4" id="KW-1003">Cell membrane</keyword>
<dbReference type="EMBL" id="JBEAAL010000014">
    <property type="protein sequence ID" value="MEQ1406920.1"/>
    <property type="molecule type" value="Genomic_DNA"/>
</dbReference>
<keyword evidence="3" id="KW-0813">Transport</keyword>
<evidence type="ECO:0000259" key="8">
    <source>
        <dbReference type="PROSITE" id="PS50893"/>
    </source>
</evidence>
<dbReference type="InterPro" id="IPR017871">
    <property type="entry name" value="ABC_transporter-like_CS"/>
</dbReference>
<dbReference type="PANTHER" id="PTHR43297">
    <property type="entry name" value="OLIGOPEPTIDE TRANSPORT ATP-BINDING PROTEIN APPD"/>
    <property type="match status" value="1"/>
</dbReference>
<evidence type="ECO:0000256" key="4">
    <source>
        <dbReference type="ARBA" id="ARBA00022475"/>
    </source>
</evidence>
<name>A0ABV0M4Z1_9HYPH</name>
<comment type="subcellular location">
    <subcellularLocation>
        <location evidence="1">Cell inner membrane</location>
        <topology evidence="1">Peripheral membrane protein</topology>
    </subcellularLocation>
</comment>
<accession>A0ABV0M4Z1</accession>
<dbReference type="InterPro" id="IPR003439">
    <property type="entry name" value="ABC_transporter-like_ATP-bd"/>
</dbReference>
<evidence type="ECO:0000256" key="1">
    <source>
        <dbReference type="ARBA" id="ARBA00004417"/>
    </source>
</evidence>
<dbReference type="Proteomes" id="UP001496627">
    <property type="component" value="Unassembled WGS sequence"/>
</dbReference>
<dbReference type="Pfam" id="PF08352">
    <property type="entry name" value="oligo_HPY"/>
    <property type="match status" value="1"/>
</dbReference>
<dbReference type="PANTHER" id="PTHR43297:SF2">
    <property type="entry name" value="DIPEPTIDE TRANSPORT ATP-BINDING PROTEIN DPPD"/>
    <property type="match status" value="1"/>
</dbReference>
<comment type="similarity">
    <text evidence="2">Belongs to the ABC transporter superfamily.</text>
</comment>
<dbReference type="CDD" id="cd03257">
    <property type="entry name" value="ABC_NikE_OppD_transporters"/>
    <property type="match status" value="1"/>
</dbReference>
<dbReference type="PROSITE" id="PS00211">
    <property type="entry name" value="ABC_TRANSPORTER_1"/>
    <property type="match status" value="1"/>
</dbReference>
<keyword evidence="7" id="KW-0472">Membrane</keyword>
<evidence type="ECO:0000256" key="2">
    <source>
        <dbReference type="ARBA" id="ARBA00005417"/>
    </source>
</evidence>
<dbReference type="NCBIfam" id="TIGR01727">
    <property type="entry name" value="oligo_HPY"/>
    <property type="match status" value="1"/>
</dbReference>
<keyword evidence="6 9" id="KW-0067">ATP-binding</keyword>
<dbReference type="SUPFAM" id="SSF52540">
    <property type="entry name" value="P-loop containing nucleoside triphosphate hydrolases"/>
    <property type="match status" value="1"/>
</dbReference>
<dbReference type="Pfam" id="PF00005">
    <property type="entry name" value="ABC_tran"/>
    <property type="match status" value="1"/>
</dbReference>
<keyword evidence="5" id="KW-0547">Nucleotide-binding</keyword>
<dbReference type="GO" id="GO:0005524">
    <property type="term" value="F:ATP binding"/>
    <property type="evidence" value="ECO:0007669"/>
    <property type="project" value="UniProtKB-KW"/>
</dbReference>
<evidence type="ECO:0000256" key="7">
    <source>
        <dbReference type="ARBA" id="ARBA00023136"/>
    </source>
</evidence>
<evidence type="ECO:0000256" key="3">
    <source>
        <dbReference type="ARBA" id="ARBA00022448"/>
    </source>
</evidence>
<dbReference type="InterPro" id="IPR050388">
    <property type="entry name" value="ABC_Ni/Peptide_Import"/>
</dbReference>
<evidence type="ECO:0000256" key="6">
    <source>
        <dbReference type="ARBA" id="ARBA00022840"/>
    </source>
</evidence>
<dbReference type="InterPro" id="IPR003593">
    <property type="entry name" value="AAA+_ATPase"/>
</dbReference>
<dbReference type="PROSITE" id="PS50893">
    <property type="entry name" value="ABC_TRANSPORTER_2"/>
    <property type="match status" value="1"/>
</dbReference>
<dbReference type="RefSeq" id="WP_081952624.1">
    <property type="nucleotide sequence ID" value="NZ_JBEAAL010000014.1"/>
</dbReference>
<organism evidence="9 10">
    <name type="scientific">Neorhizobium phenanthreniclasticum</name>
    <dbReference type="NCBI Taxonomy" id="3157917"/>
    <lineage>
        <taxon>Bacteria</taxon>
        <taxon>Pseudomonadati</taxon>
        <taxon>Pseudomonadota</taxon>
        <taxon>Alphaproteobacteria</taxon>
        <taxon>Hyphomicrobiales</taxon>
        <taxon>Rhizobiaceae</taxon>
        <taxon>Rhizobium/Agrobacterium group</taxon>
        <taxon>Neorhizobium</taxon>
    </lineage>
</organism>
<evidence type="ECO:0000313" key="10">
    <source>
        <dbReference type="Proteomes" id="UP001496627"/>
    </source>
</evidence>
<protein>
    <submittedName>
        <fullName evidence="9">ABC transporter ATP-binding protein</fullName>
    </submittedName>
</protein>
<feature type="domain" description="ABC transporter" evidence="8">
    <location>
        <begin position="23"/>
        <end position="272"/>
    </location>
</feature>
<dbReference type="SMART" id="SM00382">
    <property type="entry name" value="AAA"/>
    <property type="match status" value="1"/>
</dbReference>
<dbReference type="InterPro" id="IPR013563">
    <property type="entry name" value="Oligopep_ABC_C"/>
</dbReference>
<evidence type="ECO:0000256" key="5">
    <source>
        <dbReference type="ARBA" id="ARBA00022741"/>
    </source>
</evidence>
<dbReference type="InterPro" id="IPR027417">
    <property type="entry name" value="P-loop_NTPase"/>
</dbReference>
<sequence>MNTHIPSEALGLPQEAVKTVPVLEVEELSLSFRDEGALLPIVTDISFSIGRGEAVALVGESGCGKSITASAIMGLAPDNAVVTGEIRLNGQRISDLSPRERRKLCGRHMGFIFQEPMTALHPTLTIGRQMTDTLSHNLGLGQRAAMDRAAELLVKVGIPRAKDILKGYVHELSGGMRQRVMIALAISCGPSLIIADEPTTALDVTIQAQVLDLLEDMRRELDLAMLFITHDLEVVGDFCDRAVVMYAGDVVERATSREIVETPRHPYTRGLIDAIPAHGETRNRLTPIPGTVPPVGAWPEGCRFAPRCQHADEQCRTHPGLDAVGSSTVRCWHPVEEVSAS</sequence>